<proteinExistence type="predicted"/>
<evidence type="ECO:0008006" key="4">
    <source>
        <dbReference type="Google" id="ProtNLM"/>
    </source>
</evidence>
<protein>
    <recommendedName>
        <fullName evidence="4">DUF11 domain-containing protein</fullName>
    </recommendedName>
</protein>
<keyword evidence="2" id="KW-0472">Membrane</keyword>
<gene>
    <name evidence="3" type="ORF">MNBD_CPR01-510</name>
</gene>
<sequence length="631" mass="66620">MKSEKEDTVGSLEEERRRLYSSRKKIERPEAHLSRSPAPSTPHRWDNDDKVKTKKVPHKHVRFALGFFWSAIGFFIIALGIATYLFLSGGRSVSVNHVSVAIKGPTTIAGGDTVALSISVTNNNPTAIQDTTLSLVFPTGTRRSTDVTQSVTHDDEAFGVIAPGASVERTVRVVLFGGQGDTIKIPATLQFKTHGSNAVFVKHTSYALSVISTPLSVSVEAPTETVSGQVFSFTANVRSNATKPISNVGLNIGYPTGFIPTKTSLTPTGTLFSLGTLSPGQTVTVRISGKLTGQDGELRVFRFSVGTANGADTSIALSYMTQTAEVNIMQPFLATTLSINGKTSGPTIVSAGETAHISLSWKNTLSVPIDNALIEVKLSGAPFNQNIQVVGGQYQSATQTIVFSRDSDPSFASLAPGAQGVGSFTITPQSTSTEAIGTNQTITMTVSVSGQRLGQDNVAQAISSTVSKKIKISTALSLNSYALYSTGGVANSGPVPPVANQATTYTIMWSVHNTTNDVAGATIIANLPTYVQFVGVVSPRDNSLSYDNGAHTVTWNIGNLSAGESRTGSFQVSFIPSTSQHGSEPVLVNKPVFSGFDRFAQVHITANTNVITTNMSHDPKYSSVSGSGMVQ</sequence>
<keyword evidence="2" id="KW-0812">Transmembrane</keyword>
<feature type="transmembrane region" description="Helical" evidence="2">
    <location>
        <begin position="63"/>
        <end position="87"/>
    </location>
</feature>
<organism evidence="3">
    <name type="scientific">hydrothermal vent metagenome</name>
    <dbReference type="NCBI Taxonomy" id="652676"/>
    <lineage>
        <taxon>unclassified sequences</taxon>
        <taxon>metagenomes</taxon>
        <taxon>ecological metagenomes</taxon>
    </lineage>
</organism>
<dbReference type="AlphaFoldDB" id="A0A3B0V1U3"/>
<keyword evidence="2" id="KW-1133">Transmembrane helix</keyword>
<dbReference type="EMBL" id="UOEV01000063">
    <property type="protein sequence ID" value="VAW32702.1"/>
    <property type="molecule type" value="Genomic_DNA"/>
</dbReference>
<name>A0A3B0V1U3_9ZZZZ</name>
<evidence type="ECO:0000256" key="1">
    <source>
        <dbReference type="SAM" id="MobiDB-lite"/>
    </source>
</evidence>
<accession>A0A3B0V1U3</accession>
<evidence type="ECO:0000313" key="3">
    <source>
        <dbReference type="EMBL" id="VAW32702.1"/>
    </source>
</evidence>
<dbReference type="Gene3D" id="2.60.40.1170">
    <property type="entry name" value="Mu homology domain, subdomain B"/>
    <property type="match status" value="1"/>
</dbReference>
<feature type="compositionally biased region" description="Basic and acidic residues" evidence="1">
    <location>
        <begin position="1"/>
        <end position="18"/>
    </location>
</feature>
<evidence type="ECO:0000256" key="2">
    <source>
        <dbReference type="SAM" id="Phobius"/>
    </source>
</evidence>
<feature type="region of interest" description="Disordered" evidence="1">
    <location>
        <begin position="1"/>
        <end position="51"/>
    </location>
</feature>
<reference evidence="3" key="1">
    <citation type="submission" date="2018-06" db="EMBL/GenBank/DDBJ databases">
        <authorList>
            <person name="Zhirakovskaya E."/>
        </authorList>
    </citation>
    <scope>NUCLEOTIDE SEQUENCE</scope>
</reference>